<dbReference type="HOGENOM" id="CLU_3084781_0_0_9"/>
<dbReference type="Proteomes" id="UP000004097">
    <property type="component" value="Unassembled WGS sequence"/>
</dbReference>
<dbReference type="RefSeq" id="WP_006525714.1">
    <property type="nucleotide sequence ID" value="NZ_GL637656.1"/>
</dbReference>
<organism evidence="1 2">
    <name type="scientific">Solobacterium moorei F0204</name>
    <dbReference type="NCBI Taxonomy" id="706433"/>
    <lineage>
        <taxon>Bacteria</taxon>
        <taxon>Bacillati</taxon>
        <taxon>Bacillota</taxon>
        <taxon>Erysipelotrichia</taxon>
        <taxon>Erysipelotrichales</taxon>
        <taxon>Erysipelotrichaceae</taxon>
        <taxon>Solobacterium</taxon>
    </lineage>
</organism>
<accession>E7MMW1</accession>
<evidence type="ECO:0000313" key="2">
    <source>
        <dbReference type="Proteomes" id="UP000004097"/>
    </source>
</evidence>
<dbReference type="AlphaFoldDB" id="E7MMW1"/>
<keyword evidence="2" id="KW-1185">Reference proteome</keyword>
<protein>
    <submittedName>
        <fullName evidence="1">Uncharacterized protein</fullName>
    </submittedName>
</protein>
<comment type="caution">
    <text evidence="1">The sequence shown here is derived from an EMBL/GenBank/DDBJ whole genome shotgun (WGS) entry which is preliminary data.</text>
</comment>
<name>E7MMW1_9FIRM</name>
<gene>
    <name evidence="1" type="ORF">HMPREF9430_00879</name>
</gene>
<dbReference type="EMBL" id="AECQ01000015">
    <property type="protein sequence ID" value="EFW24588.1"/>
    <property type="molecule type" value="Genomic_DNA"/>
</dbReference>
<dbReference type="STRING" id="706433.HMPREF9430_00879"/>
<evidence type="ECO:0000313" key="1">
    <source>
        <dbReference type="EMBL" id="EFW24588.1"/>
    </source>
</evidence>
<sequence length="52" mass="5680">MVTVFGRKLFFALATVALGVVDIRGVLSKDVKVLGKSILATRITLYFGIYSM</sequence>
<reference evidence="1 2" key="1">
    <citation type="submission" date="2010-08" db="EMBL/GenBank/DDBJ databases">
        <authorList>
            <person name="Weinstock G."/>
            <person name="Sodergren E."/>
            <person name="Clifton S."/>
            <person name="Fulton L."/>
            <person name="Fulton B."/>
            <person name="Courtney L."/>
            <person name="Fronick C."/>
            <person name="Harrison M."/>
            <person name="Strong C."/>
            <person name="Farmer C."/>
            <person name="Delahaunty K."/>
            <person name="Markovic C."/>
            <person name="Hall O."/>
            <person name="Minx P."/>
            <person name="Tomlinson C."/>
            <person name="Mitreva M."/>
            <person name="Hou S."/>
            <person name="Chen J."/>
            <person name="Wollam A."/>
            <person name="Pepin K.H."/>
            <person name="Johnson M."/>
            <person name="Bhonagiri V."/>
            <person name="Zhang X."/>
            <person name="Suruliraj S."/>
            <person name="Warren W."/>
            <person name="Chinwalla A."/>
            <person name="Mardis E.R."/>
            <person name="Wilson R.K."/>
        </authorList>
    </citation>
    <scope>NUCLEOTIDE SEQUENCE [LARGE SCALE GENOMIC DNA]</scope>
    <source>
        <strain evidence="1 2">F0204</strain>
    </source>
</reference>
<proteinExistence type="predicted"/>